<comment type="similarity">
    <text evidence="1">Belongs to the TRAFAC class translation factor GTPase superfamily. Classic translation factor GTPase family. LepA subfamily.</text>
</comment>
<proteinExistence type="inferred from homology"/>
<evidence type="ECO:0000256" key="8">
    <source>
        <dbReference type="ARBA" id="ARBA00050293"/>
    </source>
</evidence>
<dbReference type="Pfam" id="PF06421">
    <property type="entry name" value="LepA_C"/>
    <property type="match status" value="1"/>
</dbReference>
<dbReference type="GO" id="GO:0006412">
    <property type="term" value="P:translation"/>
    <property type="evidence" value="ECO:0007669"/>
    <property type="project" value="UniProtKB-KW"/>
</dbReference>
<dbReference type="FunFam" id="3.30.70.870:FF:000004">
    <property type="entry name" value="Translation factor GUF1, mitochondrial"/>
    <property type="match status" value="1"/>
</dbReference>
<evidence type="ECO:0000256" key="6">
    <source>
        <dbReference type="ARBA" id="ARBA00023134"/>
    </source>
</evidence>
<dbReference type="GO" id="GO:0043022">
    <property type="term" value="F:ribosome binding"/>
    <property type="evidence" value="ECO:0007669"/>
    <property type="project" value="TreeGrafter"/>
</dbReference>
<dbReference type="EC" id="3.6.5.n1" evidence="11"/>
<gene>
    <name evidence="13" type="ORF">Athens101428_643</name>
</gene>
<dbReference type="InterPro" id="IPR006297">
    <property type="entry name" value="EF-4"/>
</dbReference>
<evidence type="ECO:0000256" key="10">
    <source>
        <dbReference type="ARBA" id="ARBA00061052"/>
    </source>
</evidence>
<dbReference type="GO" id="GO:0045727">
    <property type="term" value="P:positive regulation of translation"/>
    <property type="evidence" value="ECO:0007669"/>
    <property type="project" value="TreeGrafter"/>
</dbReference>
<dbReference type="FunFam" id="3.30.70.2570:FF:000001">
    <property type="entry name" value="Translation factor GUF1, mitochondrial"/>
    <property type="match status" value="1"/>
</dbReference>
<evidence type="ECO:0000256" key="5">
    <source>
        <dbReference type="ARBA" id="ARBA00022917"/>
    </source>
</evidence>
<dbReference type="InterPro" id="IPR038363">
    <property type="entry name" value="LepA_C_sf"/>
</dbReference>
<dbReference type="AlphaFoldDB" id="A0A554LL15"/>
<evidence type="ECO:0000313" key="14">
    <source>
        <dbReference type="Proteomes" id="UP000316495"/>
    </source>
</evidence>
<keyword evidence="4" id="KW-0378">Hydrolase</keyword>
<dbReference type="GO" id="GO:0016787">
    <property type="term" value="F:hydrolase activity"/>
    <property type="evidence" value="ECO:0007669"/>
    <property type="project" value="UniProtKB-KW"/>
</dbReference>
<sequence length="327" mass="37433">VGDTITLEKSPALVPLSGYKKVKPLVFASIYAGDSNDYPDLKVAIFKLKLNDASLTFLPERSEVLGFGFQCGFLGLLHLDIVRERLEREFDLNVVITTPTVEYRIKKRNGEEIIIERASEMPEVNTFEEIFEPWSTLEIVTPKDYIGQIMDLCQKKRATFENTEYLDDNRVILKYQIPLSELIVNFYDQLKSISSGYASMNYEQLDFRPAKLSKVDIAIAEEKVDALSFIFFAPNAQSEARRIVERLKDLIPRQNFEIKIQAMIGGQIIASERISPLRKDVTAKLYGGDVTRKNKLLDKQKKGKKRLRQFGRVNVPGDIFVKVLRNE</sequence>
<dbReference type="PANTHER" id="PTHR43512">
    <property type="entry name" value="TRANSLATION FACTOR GUF1-RELATED"/>
    <property type="match status" value="1"/>
</dbReference>
<comment type="catalytic activity">
    <reaction evidence="8">
        <text>GTP + H2O = GDP + phosphate + H(+)</text>
        <dbReference type="Rhea" id="RHEA:19669"/>
        <dbReference type="ChEBI" id="CHEBI:15377"/>
        <dbReference type="ChEBI" id="CHEBI:15378"/>
        <dbReference type="ChEBI" id="CHEBI:37565"/>
        <dbReference type="ChEBI" id="CHEBI:43474"/>
        <dbReference type="ChEBI" id="CHEBI:58189"/>
        <dbReference type="EC" id="3.6.5.n1"/>
    </reaction>
</comment>
<dbReference type="InterPro" id="IPR035647">
    <property type="entry name" value="EFG_III/V"/>
</dbReference>
<evidence type="ECO:0000256" key="2">
    <source>
        <dbReference type="ARBA" id="ARBA00022475"/>
    </source>
</evidence>
<dbReference type="SMART" id="SM00838">
    <property type="entry name" value="EFG_C"/>
    <property type="match status" value="1"/>
</dbReference>
<evidence type="ECO:0000256" key="7">
    <source>
        <dbReference type="ARBA" id="ARBA00023136"/>
    </source>
</evidence>
<comment type="similarity">
    <text evidence="10">Belongs to the GTP-binding elongation factor family. LepA subfamily.</text>
</comment>
<name>A0A554LL15_9BACT</name>
<dbReference type="SUPFAM" id="SSF54980">
    <property type="entry name" value="EF-G C-terminal domain-like"/>
    <property type="match status" value="2"/>
</dbReference>
<evidence type="ECO:0000256" key="1">
    <source>
        <dbReference type="ARBA" id="ARBA00005454"/>
    </source>
</evidence>
<dbReference type="CDD" id="cd03709">
    <property type="entry name" value="lepA_C"/>
    <property type="match status" value="1"/>
</dbReference>
<evidence type="ECO:0000313" key="13">
    <source>
        <dbReference type="EMBL" id="TSC93553.1"/>
    </source>
</evidence>
<feature type="non-terminal residue" evidence="13">
    <location>
        <position position="1"/>
    </location>
</feature>
<dbReference type="GO" id="GO:0005525">
    <property type="term" value="F:GTP binding"/>
    <property type="evidence" value="ECO:0007669"/>
    <property type="project" value="UniProtKB-KW"/>
</dbReference>
<dbReference type="PANTHER" id="PTHR43512:SF4">
    <property type="entry name" value="TRANSLATION FACTOR GUF1 HOMOLOG, CHLOROPLASTIC"/>
    <property type="match status" value="1"/>
</dbReference>
<dbReference type="FunFam" id="3.30.70.240:FF:000007">
    <property type="entry name" value="Translation factor GUF1, mitochondrial"/>
    <property type="match status" value="1"/>
</dbReference>
<organism evidence="13 14">
    <name type="scientific">Candidatus Berkelbacteria bacterium Athens1014_28</name>
    <dbReference type="NCBI Taxonomy" id="2017145"/>
    <lineage>
        <taxon>Bacteria</taxon>
        <taxon>Candidatus Berkelbacteria</taxon>
    </lineage>
</organism>
<evidence type="ECO:0000256" key="3">
    <source>
        <dbReference type="ARBA" id="ARBA00022741"/>
    </source>
</evidence>
<comment type="caution">
    <text evidence="13">The sequence shown here is derived from an EMBL/GenBank/DDBJ whole genome shotgun (WGS) entry which is preliminary data.</text>
</comment>
<evidence type="ECO:0000256" key="4">
    <source>
        <dbReference type="ARBA" id="ARBA00022801"/>
    </source>
</evidence>
<keyword evidence="3" id="KW-0547">Nucleotide-binding</keyword>
<dbReference type="Gene3D" id="3.30.70.870">
    <property type="entry name" value="Elongation Factor G (Translational Gtpase), domain 3"/>
    <property type="match status" value="1"/>
</dbReference>
<dbReference type="Gene3D" id="3.30.70.2570">
    <property type="entry name" value="Elongation factor 4, C-terminal domain"/>
    <property type="match status" value="1"/>
</dbReference>
<dbReference type="Pfam" id="PF00679">
    <property type="entry name" value="EFG_C"/>
    <property type="match status" value="1"/>
</dbReference>
<keyword evidence="7" id="KW-0472">Membrane</keyword>
<reference evidence="13 14" key="1">
    <citation type="submission" date="2017-07" db="EMBL/GenBank/DDBJ databases">
        <title>Mechanisms for carbon and nitrogen cycling indicate functional differentiation within the Candidate Phyla Radiation.</title>
        <authorList>
            <person name="Danczak R.E."/>
            <person name="Johnston M.D."/>
            <person name="Kenah C."/>
            <person name="Slattery M."/>
            <person name="Wrighton K.C."/>
            <person name="Wilkins M.J."/>
        </authorList>
    </citation>
    <scope>NUCLEOTIDE SEQUENCE [LARGE SCALE GENOMIC DNA]</scope>
    <source>
        <strain evidence="13">Athens1014_28</strain>
    </source>
</reference>
<dbReference type="CDD" id="cd16260">
    <property type="entry name" value="EF4_III"/>
    <property type="match status" value="1"/>
</dbReference>
<feature type="domain" description="Elongation factor EFG" evidence="12">
    <location>
        <begin position="129"/>
        <end position="218"/>
    </location>
</feature>
<keyword evidence="5" id="KW-0648">Protein biosynthesis</keyword>
<accession>A0A554LL15</accession>
<comment type="function">
    <text evidence="9">Required for accurate and efficient protein synthesis under certain stress conditions. May act as a fidelity factor of the translation reaction, by catalyzing a one-codon backward translocation of tRNAs on improperly translocated ribosomes. Back-translocation proceeds from a post-translocation (POST) complex to a pre-translocation (PRE) complex, thus giving elongation factor G a second chance to translocate the tRNAs correctly. Binds to ribosomes in a GTP-dependent manner.</text>
</comment>
<dbReference type="InterPro" id="IPR000640">
    <property type="entry name" value="EFG_V-like"/>
</dbReference>
<evidence type="ECO:0000259" key="12">
    <source>
        <dbReference type="SMART" id="SM00838"/>
    </source>
</evidence>
<dbReference type="InterPro" id="IPR035654">
    <property type="entry name" value="LepA_IV"/>
</dbReference>
<keyword evidence="6" id="KW-0342">GTP-binding</keyword>
<dbReference type="Proteomes" id="UP000316495">
    <property type="component" value="Unassembled WGS sequence"/>
</dbReference>
<protein>
    <recommendedName>
        <fullName evidence="11">elongation factor 4</fullName>
        <ecNumber evidence="11">3.6.5.n1</ecNumber>
    </recommendedName>
</protein>
<dbReference type="EMBL" id="VMGN01000041">
    <property type="protein sequence ID" value="TSC93553.1"/>
    <property type="molecule type" value="Genomic_DNA"/>
</dbReference>
<evidence type="ECO:0000256" key="9">
    <source>
        <dbReference type="ARBA" id="ARBA00057626"/>
    </source>
</evidence>
<evidence type="ECO:0000256" key="11">
    <source>
        <dbReference type="ARBA" id="ARBA00066744"/>
    </source>
</evidence>
<keyword evidence="2" id="KW-1003">Cell membrane</keyword>
<dbReference type="Gene3D" id="3.30.70.240">
    <property type="match status" value="1"/>
</dbReference>
<dbReference type="InterPro" id="IPR013842">
    <property type="entry name" value="LepA_CTD"/>
</dbReference>